<dbReference type="EMBL" id="CP028918">
    <property type="protein sequence ID" value="AWB48307.1"/>
    <property type="molecule type" value="Genomic_DNA"/>
</dbReference>
<reference evidence="3 4" key="1">
    <citation type="submission" date="2018-04" db="EMBL/GenBank/DDBJ databases">
        <title>Genome sequencing of Gemmobacter.</title>
        <authorList>
            <person name="Yi H."/>
            <person name="Baek M.-G."/>
        </authorList>
    </citation>
    <scope>NUCLEOTIDE SEQUENCE [LARGE SCALE GENOMIC DNA]</scope>
    <source>
        <strain evidence="3 4">HYN0069</strain>
    </source>
</reference>
<name>A0A2S0UKG2_9RHOB</name>
<dbReference type="InterPro" id="IPR036034">
    <property type="entry name" value="PDZ_sf"/>
</dbReference>
<feature type="signal peptide" evidence="2">
    <location>
        <begin position="1"/>
        <end position="25"/>
    </location>
</feature>
<sequence>MAALALTVTVPAAGYVLLAPVPALAAGTLPAPSVSRALDAVLMPVDASVVSAFGLAAGSTGVLVLATEPDGLADAAGIEPGDVIDFVKGEAILSPADLDEVVYYWILQGAFDFEMNALRGGKPYKATTTITLESWESVIDITTVSSWSSYSYESFSYSEYYAEYSEEITESYEASETMIEESVTSEEFETDMQAEDEGYAEVEGEAVDGDMAGDEAVAEDEVCDPAVNPDCADAAADEGAADAGDESAADEGAADDGAGDDSGDAGGDEGGEEEIVE</sequence>
<dbReference type="AlphaFoldDB" id="A0A2S0UKG2"/>
<gene>
    <name evidence="3" type="ORF">HYN69_07085</name>
</gene>
<dbReference type="SUPFAM" id="SSF50156">
    <property type="entry name" value="PDZ domain-like"/>
    <property type="match status" value="1"/>
</dbReference>
<feature type="region of interest" description="Disordered" evidence="1">
    <location>
        <begin position="225"/>
        <end position="277"/>
    </location>
</feature>
<dbReference type="Gene3D" id="2.30.42.10">
    <property type="match status" value="1"/>
</dbReference>
<evidence type="ECO:0000313" key="3">
    <source>
        <dbReference type="EMBL" id="AWB48307.1"/>
    </source>
</evidence>
<evidence type="ECO:0000256" key="2">
    <source>
        <dbReference type="SAM" id="SignalP"/>
    </source>
</evidence>
<proteinExistence type="predicted"/>
<keyword evidence="4" id="KW-1185">Reference proteome</keyword>
<evidence type="ECO:0000313" key="4">
    <source>
        <dbReference type="Proteomes" id="UP000244496"/>
    </source>
</evidence>
<evidence type="ECO:0008006" key="5">
    <source>
        <dbReference type="Google" id="ProtNLM"/>
    </source>
</evidence>
<accession>A0A2S0UKG2</accession>
<feature type="compositionally biased region" description="Acidic residues" evidence="1">
    <location>
        <begin position="235"/>
        <end position="277"/>
    </location>
</feature>
<protein>
    <recommendedName>
        <fullName evidence="5">PDZ domain-containing protein</fullName>
    </recommendedName>
</protein>
<evidence type="ECO:0000256" key="1">
    <source>
        <dbReference type="SAM" id="MobiDB-lite"/>
    </source>
</evidence>
<dbReference type="Proteomes" id="UP000244496">
    <property type="component" value="Chromosome"/>
</dbReference>
<organism evidence="3 4">
    <name type="scientific">Paragemmobacter aquarius</name>
    <dbReference type="NCBI Taxonomy" id="2169400"/>
    <lineage>
        <taxon>Bacteria</taxon>
        <taxon>Pseudomonadati</taxon>
        <taxon>Pseudomonadota</taxon>
        <taxon>Alphaproteobacteria</taxon>
        <taxon>Rhodobacterales</taxon>
        <taxon>Paracoccaceae</taxon>
        <taxon>Paragemmobacter</taxon>
    </lineage>
</organism>
<feature type="chain" id="PRO_5015657772" description="PDZ domain-containing protein" evidence="2">
    <location>
        <begin position="26"/>
        <end position="277"/>
    </location>
</feature>
<dbReference type="KEGG" id="geh:HYN69_07085"/>
<keyword evidence="2" id="KW-0732">Signal</keyword>